<organism evidence="2 3">
    <name type="scientific">Buddleja alternifolia</name>
    <dbReference type="NCBI Taxonomy" id="168488"/>
    <lineage>
        <taxon>Eukaryota</taxon>
        <taxon>Viridiplantae</taxon>
        <taxon>Streptophyta</taxon>
        <taxon>Embryophyta</taxon>
        <taxon>Tracheophyta</taxon>
        <taxon>Spermatophyta</taxon>
        <taxon>Magnoliopsida</taxon>
        <taxon>eudicotyledons</taxon>
        <taxon>Gunneridae</taxon>
        <taxon>Pentapetalae</taxon>
        <taxon>asterids</taxon>
        <taxon>lamiids</taxon>
        <taxon>Lamiales</taxon>
        <taxon>Scrophulariaceae</taxon>
        <taxon>Buddlejeae</taxon>
        <taxon>Buddleja</taxon>
    </lineage>
</organism>
<dbReference type="PANTHER" id="PTHR31973:SF187">
    <property type="entry name" value="MUTATOR TRANSPOSASE MUDRA PROTEIN"/>
    <property type="match status" value="1"/>
</dbReference>
<protein>
    <submittedName>
        <fullName evidence="2">Uncharacterized protein</fullName>
    </submittedName>
</protein>
<dbReference type="Proteomes" id="UP000826271">
    <property type="component" value="Unassembled WGS sequence"/>
</dbReference>
<feature type="compositionally biased region" description="Basic and acidic residues" evidence="1">
    <location>
        <begin position="114"/>
        <end position="123"/>
    </location>
</feature>
<evidence type="ECO:0000313" key="2">
    <source>
        <dbReference type="EMBL" id="KAG8386427.1"/>
    </source>
</evidence>
<comment type="caution">
    <text evidence="2">The sequence shown here is derived from an EMBL/GenBank/DDBJ whole genome shotgun (WGS) entry which is preliminary data.</text>
</comment>
<feature type="compositionally biased region" description="Polar residues" evidence="1">
    <location>
        <begin position="292"/>
        <end position="325"/>
    </location>
</feature>
<accession>A0AAV6Y0H0</accession>
<feature type="compositionally biased region" description="Polar residues" evidence="1">
    <location>
        <begin position="95"/>
        <end position="113"/>
    </location>
</feature>
<dbReference type="AlphaFoldDB" id="A0AAV6Y0H0"/>
<reference evidence="2" key="1">
    <citation type="submission" date="2019-10" db="EMBL/GenBank/DDBJ databases">
        <authorList>
            <person name="Zhang R."/>
            <person name="Pan Y."/>
            <person name="Wang J."/>
            <person name="Ma R."/>
            <person name="Yu S."/>
        </authorList>
    </citation>
    <scope>NUCLEOTIDE SEQUENCE</scope>
    <source>
        <strain evidence="2">LA-IB0</strain>
        <tissue evidence="2">Leaf</tissue>
    </source>
</reference>
<feature type="compositionally biased region" description="Basic and acidic residues" evidence="1">
    <location>
        <begin position="20"/>
        <end position="34"/>
    </location>
</feature>
<proteinExistence type="predicted"/>
<sequence length="409" mass="46370">MLETTTEKSKAKVANKGKGKVADKDYDTNSRSEWDDSLDADYVLPEYNSDDLRSIDSDVPSIFLEDLEASSDDDIFLQKNPTKRQFLEKSRKIMESSQSQTLGPSTQTQNSVNSKDEEAEKWYSDPGDEEDYEILDSVEERVHKFPFLREGSRVKISHQLLGGFTFQIKTLSRVHHLCKAYVNNLAQAKYIGMRIENVIRDNPEIPIIKMKSMIKRKFNVETTKCKVIRAKKAAMDRIHVGMDDDANMWAIAIGFVQVENIKNWKLFLAELLEDIEHVRGLVFMTDRQDNDATNGSEILSQTTGVPSSSQAQDANMDPPSSSQAQDIVPEVVPSVVPSQIRRKEKQSTYGGKRTYVGRRNDALLGKQFGASTLRNSIDDSRIQIPPTTKKTKKASIFEVLQNIRKIVRK</sequence>
<evidence type="ECO:0000256" key="1">
    <source>
        <dbReference type="SAM" id="MobiDB-lite"/>
    </source>
</evidence>
<name>A0AAV6Y0H0_9LAMI</name>
<gene>
    <name evidence="2" type="ORF">BUALT_Bualt03G0147600</name>
</gene>
<feature type="compositionally biased region" description="Basic and acidic residues" evidence="1">
    <location>
        <begin position="1"/>
        <end position="10"/>
    </location>
</feature>
<evidence type="ECO:0000313" key="3">
    <source>
        <dbReference type="Proteomes" id="UP000826271"/>
    </source>
</evidence>
<feature type="region of interest" description="Disordered" evidence="1">
    <location>
        <begin position="292"/>
        <end position="326"/>
    </location>
</feature>
<dbReference type="EMBL" id="WHWC01000003">
    <property type="protein sequence ID" value="KAG8386427.1"/>
    <property type="molecule type" value="Genomic_DNA"/>
</dbReference>
<keyword evidence="3" id="KW-1185">Reference proteome</keyword>
<feature type="region of interest" description="Disordered" evidence="1">
    <location>
        <begin position="90"/>
        <end position="128"/>
    </location>
</feature>
<feature type="region of interest" description="Disordered" evidence="1">
    <location>
        <begin position="1"/>
        <end position="40"/>
    </location>
</feature>
<dbReference type="PANTHER" id="PTHR31973">
    <property type="entry name" value="POLYPROTEIN, PUTATIVE-RELATED"/>
    <property type="match status" value="1"/>
</dbReference>